<dbReference type="OrthoDB" id="361917at2"/>
<evidence type="ECO:0000313" key="3">
    <source>
        <dbReference type="EMBL" id="SFC43537.1"/>
    </source>
</evidence>
<reference evidence="3 5" key="2">
    <citation type="submission" date="2016-10" db="EMBL/GenBank/DDBJ databases">
        <authorList>
            <person name="de Groot N.N."/>
        </authorList>
    </citation>
    <scope>NUCLEOTIDE SEQUENCE [LARGE SCALE GENOMIC DNA]</scope>
    <source>
        <strain evidence="3 5">CGMCC 1.10210</strain>
    </source>
</reference>
<dbReference type="InterPro" id="IPR015066">
    <property type="entry name" value="DUF1902"/>
</dbReference>
<keyword evidence="4" id="KW-1185">Reference proteome</keyword>
<dbReference type="EMBL" id="FOMB01000005">
    <property type="protein sequence ID" value="SFC43537.1"/>
    <property type="molecule type" value="Genomic_DNA"/>
</dbReference>
<organism evidence="3 5">
    <name type="scientific">Devosia psychrophila</name>
    <dbReference type="NCBI Taxonomy" id="728005"/>
    <lineage>
        <taxon>Bacteria</taxon>
        <taxon>Pseudomonadati</taxon>
        <taxon>Pseudomonadota</taxon>
        <taxon>Alphaproteobacteria</taxon>
        <taxon>Hyphomicrobiales</taxon>
        <taxon>Devosiaceae</taxon>
        <taxon>Devosia</taxon>
    </lineage>
</organism>
<proteinExistence type="predicted"/>
<name>A0A0F5PYJ9_9HYPH</name>
<dbReference type="SUPFAM" id="SSF143100">
    <property type="entry name" value="TTHA1013/TTHA0281-like"/>
    <property type="match status" value="1"/>
</dbReference>
<dbReference type="PATRIC" id="fig|728005.3.peg.3907"/>
<reference evidence="2 4" key="1">
    <citation type="submission" date="2015-03" db="EMBL/GenBank/DDBJ databases">
        <authorList>
            <person name="Lepp D."/>
            <person name="Hassan Y.I."/>
            <person name="Li X.-Z."/>
            <person name="Zhou T."/>
        </authorList>
    </citation>
    <scope>NUCLEOTIDE SEQUENCE [LARGE SCALE GENOMIC DNA]</scope>
    <source>
        <strain evidence="2 4">Cr7-05</strain>
    </source>
</reference>
<accession>A0A0F5PYJ9</accession>
<dbReference type="Proteomes" id="UP000033519">
    <property type="component" value="Unassembled WGS sequence"/>
</dbReference>
<feature type="domain" description="DUF1902" evidence="1">
    <location>
        <begin position="6"/>
        <end position="74"/>
    </location>
</feature>
<dbReference type="Proteomes" id="UP000182258">
    <property type="component" value="Unassembled WGS sequence"/>
</dbReference>
<evidence type="ECO:0000259" key="1">
    <source>
        <dbReference type="Pfam" id="PF08972"/>
    </source>
</evidence>
<evidence type="ECO:0000313" key="5">
    <source>
        <dbReference type="Proteomes" id="UP000182258"/>
    </source>
</evidence>
<evidence type="ECO:0000313" key="2">
    <source>
        <dbReference type="EMBL" id="KKC33742.1"/>
    </source>
</evidence>
<dbReference type="AlphaFoldDB" id="A0A0F5PYJ9"/>
<dbReference type="EMBL" id="LAPV01000084">
    <property type="protein sequence ID" value="KKC33742.1"/>
    <property type="molecule type" value="Genomic_DNA"/>
</dbReference>
<sequence>MKHSSIVVRAQWDSEAKVWVASSTDIDGLSVEADTIEALNAKVLGAISDLIELNGIDSELAEIPVHLLAEQFSRVHNPSH</sequence>
<dbReference type="Gene3D" id="3.30.2390.10">
    <property type="entry name" value="TTHA1013-like"/>
    <property type="match status" value="1"/>
</dbReference>
<gene>
    <name evidence="3" type="ORF">SAMN04488059_10569</name>
    <name evidence="2" type="ORF">WH91_07040</name>
</gene>
<dbReference type="InterPro" id="IPR035069">
    <property type="entry name" value="TTHA1013/TTHA0281-like"/>
</dbReference>
<dbReference type="RefSeq" id="WP_046170318.1">
    <property type="nucleotide sequence ID" value="NZ_FOMB01000005.1"/>
</dbReference>
<dbReference type="Pfam" id="PF08972">
    <property type="entry name" value="DUF1902"/>
    <property type="match status" value="1"/>
</dbReference>
<evidence type="ECO:0000313" key="4">
    <source>
        <dbReference type="Proteomes" id="UP000033519"/>
    </source>
</evidence>
<protein>
    <recommendedName>
        <fullName evidence="1">DUF1902 domain-containing protein</fullName>
    </recommendedName>
</protein>
<dbReference type="STRING" id="728005.SAMN04488059_10569"/>